<dbReference type="STRING" id="10029.G3HXP9"/>
<dbReference type="InParanoid" id="G3HXP9"/>
<protein>
    <submittedName>
        <fullName evidence="2">Collagen type IV alpha-3-binding protein</fullName>
    </submittedName>
</protein>
<organism evidence="2 3">
    <name type="scientific">Cricetulus griseus</name>
    <name type="common">Chinese hamster</name>
    <name type="synonym">Cricetulus barabensis griseus</name>
    <dbReference type="NCBI Taxonomy" id="10029"/>
    <lineage>
        <taxon>Eukaryota</taxon>
        <taxon>Metazoa</taxon>
        <taxon>Chordata</taxon>
        <taxon>Craniata</taxon>
        <taxon>Vertebrata</taxon>
        <taxon>Euteleostomi</taxon>
        <taxon>Mammalia</taxon>
        <taxon>Eutheria</taxon>
        <taxon>Euarchontoglires</taxon>
        <taxon>Glires</taxon>
        <taxon>Rodentia</taxon>
        <taxon>Myomorpha</taxon>
        <taxon>Muroidea</taxon>
        <taxon>Cricetidae</taxon>
        <taxon>Cricetinae</taxon>
        <taxon>Cricetulus</taxon>
    </lineage>
</organism>
<accession>G3HXP9</accession>
<keyword evidence="2" id="KW-0176">Collagen</keyword>
<name>G3HXP9_CRIGR</name>
<gene>
    <name evidence="2" type="ORF">I79_015812</name>
</gene>
<sequence>MSDNQSWNSSGSEEDPETESGPPVERCGVLSKVSSVRGRGPAARAHLPRGKARRAARDLGWGWTEDSHCPGAGAAECAGVRGRKVRLE</sequence>
<reference evidence="3" key="1">
    <citation type="journal article" date="2011" name="Nat. Biotechnol.">
        <title>The genomic sequence of the Chinese hamster ovary (CHO)-K1 cell line.</title>
        <authorList>
            <person name="Xu X."/>
            <person name="Nagarajan H."/>
            <person name="Lewis N.E."/>
            <person name="Pan S."/>
            <person name="Cai Z."/>
            <person name="Liu X."/>
            <person name="Chen W."/>
            <person name="Xie M."/>
            <person name="Wang W."/>
            <person name="Hammond S."/>
            <person name="Andersen M.R."/>
            <person name="Neff N."/>
            <person name="Passarelli B."/>
            <person name="Koh W."/>
            <person name="Fan H.C."/>
            <person name="Wang J."/>
            <person name="Gui Y."/>
            <person name="Lee K.H."/>
            <person name="Betenbaugh M.J."/>
            <person name="Quake S.R."/>
            <person name="Famili I."/>
            <person name="Palsson B.O."/>
            <person name="Wang J."/>
        </authorList>
    </citation>
    <scope>NUCLEOTIDE SEQUENCE [LARGE SCALE GENOMIC DNA]</scope>
    <source>
        <strain evidence="3">CHO K1 cell line</strain>
    </source>
</reference>
<evidence type="ECO:0000313" key="3">
    <source>
        <dbReference type="Proteomes" id="UP000001075"/>
    </source>
</evidence>
<evidence type="ECO:0000256" key="1">
    <source>
        <dbReference type="SAM" id="MobiDB-lite"/>
    </source>
</evidence>
<dbReference type="AlphaFoldDB" id="G3HXP9"/>
<feature type="compositionally biased region" description="Polar residues" evidence="1">
    <location>
        <begin position="1"/>
        <end position="11"/>
    </location>
</feature>
<dbReference type="GO" id="GO:0005581">
    <property type="term" value="C:collagen trimer"/>
    <property type="evidence" value="ECO:0007669"/>
    <property type="project" value="UniProtKB-KW"/>
</dbReference>
<evidence type="ECO:0000313" key="2">
    <source>
        <dbReference type="EMBL" id="EGW03275.1"/>
    </source>
</evidence>
<proteinExistence type="predicted"/>
<dbReference type="EMBL" id="JH000887">
    <property type="protein sequence ID" value="EGW03275.1"/>
    <property type="molecule type" value="Genomic_DNA"/>
</dbReference>
<feature type="region of interest" description="Disordered" evidence="1">
    <location>
        <begin position="1"/>
        <end position="53"/>
    </location>
</feature>
<dbReference type="Proteomes" id="UP000001075">
    <property type="component" value="Unassembled WGS sequence"/>
</dbReference>